<feature type="non-terminal residue" evidence="2">
    <location>
        <position position="1"/>
    </location>
</feature>
<evidence type="ECO:0000313" key="2">
    <source>
        <dbReference type="EMBL" id="CEK99982.1"/>
    </source>
</evidence>
<feature type="non-terminal residue" evidence="2">
    <location>
        <position position="130"/>
    </location>
</feature>
<dbReference type="AlphaFoldDB" id="A0A0B7C484"/>
<name>A0A0B7C484_9EUPU</name>
<feature type="transmembrane region" description="Helical" evidence="1">
    <location>
        <begin position="14"/>
        <end position="38"/>
    </location>
</feature>
<reference evidence="2" key="1">
    <citation type="submission" date="2014-12" db="EMBL/GenBank/DDBJ databases">
        <title>Insight into the proteome of Arion vulgaris.</title>
        <authorList>
            <person name="Aradska J."/>
            <person name="Bulat T."/>
            <person name="Smidak R."/>
            <person name="Sarate P."/>
            <person name="Gangsoo J."/>
            <person name="Sialana F."/>
            <person name="Bilban M."/>
            <person name="Lubec G."/>
        </authorList>
    </citation>
    <scope>NUCLEOTIDE SEQUENCE</scope>
    <source>
        <tissue evidence="2">Skin</tissue>
    </source>
</reference>
<gene>
    <name evidence="2" type="primary">ORF222579</name>
</gene>
<sequence length="130" mass="14896">PQHHGYDFFQGSEIAYIIIWTCLGLLPILCILAAYVLAKCKKWRHKRRLSILKSEKEKRRNLRRSLSCSMSVHDGLEWRGSHLPGRPIELHLTTKGCLEIFATTGTHLRTIKMSTQATIGVKISSNKKRN</sequence>
<dbReference type="EMBL" id="HACG01053111">
    <property type="protein sequence ID" value="CEK99982.1"/>
    <property type="molecule type" value="Transcribed_RNA"/>
</dbReference>
<keyword evidence="1" id="KW-0812">Transmembrane</keyword>
<evidence type="ECO:0000256" key="1">
    <source>
        <dbReference type="SAM" id="Phobius"/>
    </source>
</evidence>
<keyword evidence="1" id="KW-0472">Membrane</keyword>
<proteinExistence type="predicted"/>
<accession>A0A0B7C484</accession>
<protein>
    <submittedName>
        <fullName evidence="2">Uncharacterized protein</fullName>
    </submittedName>
</protein>
<keyword evidence="1" id="KW-1133">Transmembrane helix</keyword>
<organism evidence="2">
    <name type="scientific">Arion vulgaris</name>
    <dbReference type="NCBI Taxonomy" id="1028688"/>
    <lineage>
        <taxon>Eukaryota</taxon>
        <taxon>Metazoa</taxon>
        <taxon>Spiralia</taxon>
        <taxon>Lophotrochozoa</taxon>
        <taxon>Mollusca</taxon>
        <taxon>Gastropoda</taxon>
        <taxon>Heterobranchia</taxon>
        <taxon>Euthyneura</taxon>
        <taxon>Panpulmonata</taxon>
        <taxon>Eupulmonata</taxon>
        <taxon>Stylommatophora</taxon>
        <taxon>Helicina</taxon>
        <taxon>Arionoidea</taxon>
        <taxon>Arionidae</taxon>
        <taxon>Arion</taxon>
    </lineage>
</organism>